<evidence type="ECO:0000313" key="2">
    <source>
        <dbReference type="Proteomes" id="UP001194468"/>
    </source>
</evidence>
<proteinExistence type="predicted"/>
<comment type="caution">
    <text evidence="1">The sequence shown here is derived from an EMBL/GenBank/DDBJ whole genome shotgun (WGS) entry which is preliminary data.</text>
</comment>
<keyword evidence="2" id="KW-1185">Reference proteome</keyword>
<reference evidence="1" key="1">
    <citation type="submission" date="2019-10" db="EMBL/GenBank/DDBJ databases">
        <authorList>
            <consortium name="DOE Joint Genome Institute"/>
            <person name="Kuo A."/>
            <person name="Miyauchi S."/>
            <person name="Kiss E."/>
            <person name="Drula E."/>
            <person name="Kohler A."/>
            <person name="Sanchez-Garcia M."/>
            <person name="Andreopoulos B."/>
            <person name="Barry K.W."/>
            <person name="Bonito G."/>
            <person name="Buee M."/>
            <person name="Carver A."/>
            <person name="Chen C."/>
            <person name="Cichocki N."/>
            <person name="Clum A."/>
            <person name="Culley D."/>
            <person name="Crous P.W."/>
            <person name="Fauchery L."/>
            <person name="Girlanda M."/>
            <person name="Hayes R."/>
            <person name="Keri Z."/>
            <person name="LaButti K."/>
            <person name="Lipzen A."/>
            <person name="Lombard V."/>
            <person name="Magnuson J."/>
            <person name="Maillard F."/>
            <person name="Morin E."/>
            <person name="Murat C."/>
            <person name="Nolan M."/>
            <person name="Ohm R."/>
            <person name="Pangilinan J."/>
            <person name="Pereira M."/>
            <person name="Perotto S."/>
            <person name="Peter M."/>
            <person name="Riley R."/>
            <person name="Sitrit Y."/>
            <person name="Stielow B."/>
            <person name="Szollosi G."/>
            <person name="Zifcakova L."/>
            <person name="Stursova M."/>
            <person name="Spatafora J.W."/>
            <person name="Tedersoo L."/>
            <person name="Vaario L.-M."/>
            <person name="Yamada A."/>
            <person name="Yan M."/>
            <person name="Wang P."/>
            <person name="Xu J."/>
            <person name="Bruns T."/>
            <person name="Baldrian P."/>
            <person name="Vilgalys R."/>
            <person name="Henrissat B."/>
            <person name="Grigoriev I.V."/>
            <person name="Hibbett D."/>
            <person name="Nagy L.G."/>
            <person name="Martin F.M."/>
        </authorList>
    </citation>
    <scope>NUCLEOTIDE SEQUENCE</scope>
    <source>
        <strain evidence="1">BED1</strain>
    </source>
</reference>
<reference evidence="1" key="2">
    <citation type="journal article" date="2020" name="Nat. Commun.">
        <title>Large-scale genome sequencing of mycorrhizal fungi provides insights into the early evolution of symbiotic traits.</title>
        <authorList>
            <person name="Miyauchi S."/>
            <person name="Kiss E."/>
            <person name="Kuo A."/>
            <person name="Drula E."/>
            <person name="Kohler A."/>
            <person name="Sanchez-Garcia M."/>
            <person name="Morin E."/>
            <person name="Andreopoulos B."/>
            <person name="Barry K.W."/>
            <person name="Bonito G."/>
            <person name="Buee M."/>
            <person name="Carver A."/>
            <person name="Chen C."/>
            <person name="Cichocki N."/>
            <person name="Clum A."/>
            <person name="Culley D."/>
            <person name="Crous P.W."/>
            <person name="Fauchery L."/>
            <person name="Girlanda M."/>
            <person name="Hayes R.D."/>
            <person name="Keri Z."/>
            <person name="LaButti K."/>
            <person name="Lipzen A."/>
            <person name="Lombard V."/>
            <person name="Magnuson J."/>
            <person name="Maillard F."/>
            <person name="Murat C."/>
            <person name="Nolan M."/>
            <person name="Ohm R.A."/>
            <person name="Pangilinan J."/>
            <person name="Pereira M.F."/>
            <person name="Perotto S."/>
            <person name="Peter M."/>
            <person name="Pfister S."/>
            <person name="Riley R."/>
            <person name="Sitrit Y."/>
            <person name="Stielow J.B."/>
            <person name="Szollosi G."/>
            <person name="Zifcakova L."/>
            <person name="Stursova M."/>
            <person name="Spatafora J.W."/>
            <person name="Tedersoo L."/>
            <person name="Vaario L.M."/>
            <person name="Yamada A."/>
            <person name="Yan M."/>
            <person name="Wang P."/>
            <person name="Xu J."/>
            <person name="Bruns T."/>
            <person name="Baldrian P."/>
            <person name="Vilgalys R."/>
            <person name="Dunand C."/>
            <person name="Henrissat B."/>
            <person name="Grigoriev I.V."/>
            <person name="Hibbett D."/>
            <person name="Nagy L.G."/>
            <person name="Martin F.M."/>
        </authorList>
    </citation>
    <scope>NUCLEOTIDE SEQUENCE</scope>
    <source>
        <strain evidence="1">BED1</strain>
    </source>
</reference>
<feature type="non-terminal residue" evidence="1">
    <location>
        <position position="131"/>
    </location>
</feature>
<evidence type="ECO:0000313" key="1">
    <source>
        <dbReference type="EMBL" id="KAF8447637.1"/>
    </source>
</evidence>
<sequence length="131" mass="15075">MGMRYHVKNVIQDQKPEWLFEGAQARIVGSFRLLVRVMIAKIEDGERLSKILHGVPVRGAQPGWTCVSWVKEALEQLGEDGSALGRRVLEWDTVRDAAMQYCRRKKDEHRFDGTREIDTDSTATYDLLSRQ</sequence>
<dbReference type="Pfam" id="PF21858">
    <property type="entry name" value="DUF6914"/>
    <property type="match status" value="1"/>
</dbReference>
<accession>A0AAD4C3Y5</accession>
<dbReference type="InterPro" id="IPR054208">
    <property type="entry name" value="DUF6914"/>
</dbReference>
<organism evidence="1 2">
    <name type="scientific">Boletus edulis BED1</name>
    <dbReference type="NCBI Taxonomy" id="1328754"/>
    <lineage>
        <taxon>Eukaryota</taxon>
        <taxon>Fungi</taxon>
        <taxon>Dikarya</taxon>
        <taxon>Basidiomycota</taxon>
        <taxon>Agaricomycotina</taxon>
        <taxon>Agaricomycetes</taxon>
        <taxon>Agaricomycetidae</taxon>
        <taxon>Boletales</taxon>
        <taxon>Boletineae</taxon>
        <taxon>Boletaceae</taxon>
        <taxon>Boletoideae</taxon>
        <taxon>Boletus</taxon>
    </lineage>
</organism>
<name>A0AAD4C3Y5_BOLED</name>
<dbReference type="AlphaFoldDB" id="A0AAD4C3Y5"/>
<protein>
    <submittedName>
        <fullName evidence="1">Uncharacterized protein</fullName>
    </submittedName>
</protein>
<gene>
    <name evidence="1" type="ORF">L210DRAFT_3526868</name>
</gene>
<dbReference type="EMBL" id="WHUW01000004">
    <property type="protein sequence ID" value="KAF8447637.1"/>
    <property type="molecule type" value="Genomic_DNA"/>
</dbReference>
<dbReference type="Proteomes" id="UP001194468">
    <property type="component" value="Unassembled WGS sequence"/>
</dbReference>